<feature type="domain" description="Septin-type G" evidence="3">
    <location>
        <begin position="71"/>
        <end position="450"/>
    </location>
</feature>
<feature type="compositionally biased region" description="Polar residues" evidence="2">
    <location>
        <begin position="33"/>
        <end position="62"/>
    </location>
</feature>
<feature type="compositionally biased region" description="Low complexity" evidence="2">
    <location>
        <begin position="307"/>
        <end position="319"/>
    </location>
</feature>
<proteinExistence type="inferred from homology"/>
<dbReference type="Proteomes" id="UP000886653">
    <property type="component" value="Unassembled WGS sequence"/>
</dbReference>
<dbReference type="InterPro" id="IPR030379">
    <property type="entry name" value="G_SEPTIN_dom"/>
</dbReference>
<feature type="compositionally biased region" description="Low complexity" evidence="2">
    <location>
        <begin position="1"/>
        <end position="32"/>
    </location>
</feature>
<comment type="caution">
    <text evidence="4">The sequence shown here is derived from an EMBL/GenBank/DDBJ whole genome shotgun (WGS) entry which is preliminary data.</text>
</comment>
<dbReference type="PROSITE" id="PS51719">
    <property type="entry name" value="G_SEPTIN"/>
    <property type="match status" value="1"/>
</dbReference>
<accession>A0A9P6NJW8</accession>
<keyword evidence="1" id="KW-0342">GTP-binding</keyword>
<dbReference type="Pfam" id="PF00735">
    <property type="entry name" value="Septin"/>
    <property type="match status" value="3"/>
</dbReference>
<comment type="similarity">
    <text evidence="1">Belongs to the TRAFAC class TrmE-Era-EngA-EngB-Septin-like GTPase superfamily. Septin GTPase family.</text>
</comment>
<dbReference type="InterPro" id="IPR027417">
    <property type="entry name" value="P-loop_NTPase"/>
</dbReference>
<evidence type="ECO:0000313" key="4">
    <source>
        <dbReference type="EMBL" id="KAG0146952.1"/>
    </source>
</evidence>
<evidence type="ECO:0000256" key="2">
    <source>
        <dbReference type="SAM" id="MobiDB-lite"/>
    </source>
</evidence>
<dbReference type="Gene3D" id="3.40.50.300">
    <property type="entry name" value="P-loop containing nucleotide triphosphate hydrolases"/>
    <property type="match status" value="1"/>
</dbReference>
<dbReference type="PANTHER" id="PTHR18884">
    <property type="entry name" value="SEPTIN"/>
    <property type="match status" value="1"/>
</dbReference>
<dbReference type="AlphaFoldDB" id="A0A9P6NJW8"/>
<dbReference type="OrthoDB" id="10261408at2759"/>
<dbReference type="GO" id="GO:0005525">
    <property type="term" value="F:GTP binding"/>
    <property type="evidence" value="ECO:0007669"/>
    <property type="project" value="UniProtKB-KW"/>
</dbReference>
<feature type="region of interest" description="Disordered" evidence="2">
    <location>
        <begin position="290"/>
        <end position="333"/>
    </location>
</feature>
<protein>
    <recommendedName>
        <fullName evidence="3">Septin-type G domain-containing protein</fullName>
    </recommendedName>
</protein>
<name>A0A9P6NJW8_9BASI</name>
<feature type="region of interest" description="Disordered" evidence="2">
    <location>
        <begin position="1"/>
        <end position="70"/>
    </location>
</feature>
<keyword evidence="5" id="KW-1185">Reference proteome</keyword>
<keyword evidence="1" id="KW-0547">Nucleotide-binding</keyword>
<reference evidence="4" key="1">
    <citation type="submission" date="2013-11" db="EMBL/GenBank/DDBJ databases">
        <title>Genome sequence of the fusiform rust pathogen reveals effectors for host alternation and coevolution with pine.</title>
        <authorList>
            <consortium name="DOE Joint Genome Institute"/>
            <person name="Smith K."/>
            <person name="Pendleton A."/>
            <person name="Kubisiak T."/>
            <person name="Anderson C."/>
            <person name="Salamov A."/>
            <person name="Aerts A."/>
            <person name="Riley R."/>
            <person name="Clum A."/>
            <person name="Lindquist E."/>
            <person name="Ence D."/>
            <person name="Campbell M."/>
            <person name="Kronenberg Z."/>
            <person name="Feau N."/>
            <person name="Dhillon B."/>
            <person name="Hamelin R."/>
            <person name="Burleigh J."/>
            <person name="Smith J."/>
            <person name="Yandell M."/>
            <person name="Nelson C."/>
            <person name="Grigoriev I."/>
            <person name="Davis J."/>
        </authorList>
    </citation>
    <scope>NUCLEOTIDE SEQUENCE</scope>
    <source>
        <strain evidence="4">G11</strain>
    </source>
</reference>
<evidence type="ECO:0000313" key="5">
    <source>
        <dbReference type="Proteomes" id="UP000886653"/>
    </source>
</evidence>
<gene>
    <name evidence="4" type="ORF">CROQUDRAFT_43702</name>
</gene>
<dbReference type="EMBL" id="MU167254">
    <property type="protein sequence ID" value="KAG0146952.1"/>
    <property type="molecule type" value="Genomic_DNA"/>
</dbReference>
<sequence>MRSPSKSSSSLHQITSSISTHHYPPLPNHHLYSSTTTFSRPTNISSTTTTSQLNHDLYTSPSRPGLRKSRQHPTFNLILVGSKETGKTGFVNNLFGSFGAYAPPDFGDQDKKLNKSPTDTFREYAAGHVPGLTGERVVLSVVDTPGLDIQSNDELVVEHQVNEIIHYLEEKFDGSLQLERQVKREPVRLGDTHIHCCLYFLHPSVLEPALRASQSQQINSKQSTTTTTRARLAMMNMDIRAMRRISKRTNVFPVIGRADELTVAQLTEIRNWIRSEMRGQNIDLSVLTGSTESDSASDEPDAVTTASSSSSSSSLLSSSTGASPESVPRLKQRRSFAVTPKKVQLVLNMTRAEQELNTLLPLALVSTEDEPEALGTDAIMALNRIDPLSGPGPDRSRLIGDHGYVRRFKWATLDLLDPNHCDFVLLRAVLMGTHLARLKDSTLEKVSLRI</sequence>
<evidence type="ECO:0000259" key="3">
    <source>
        <dbReference type="PROSITE" id="PS51719"/>
    </source>
</evidence>
<organism evidence="4 5">
    <name type="scientific">Cronartium quercuum f. sp. fusiforme G11</name>
    <dbReference type="NCBI Taxonomy" id="708437"/>
    <lineage>
        <taxon>Eukaryota</taxon>
        <taxon>Fungi</taxon>
        <taxon>Dikarya</taxon>
        <taxon>Basidiomycota</taxon>
        <taxon>Pucciniomycotina</taxon>
        <taxon>Pucciniomycetes</taxon>
        <taxon>Pucciniales</taxon>
        <taxon>Coleosporiaceae</taxon>
        <taxon>Cronartium</taxon>
    </lineage>
</organism>
<dbReference type="SUPFAM" id="SSF52540">
    <property type="entry name" value="P-loop containing nucleoside triphosphate hydrolases"/>
    <property type="match status" value="1"/>
</dbReference>
<evidence type="ECO:0000256" key="1">
    <source>
        <dbReference type="RuleBase" id="RU004560"/>
    </source>
</evidence>